<reference evidence="1" key="1">
    <citation type="submission" date="2022-06" db="EMBL/GenBank/DDBJ databases">
        <title>Gracilimonas sp. CAU 1638 isolated from sea sediment.</title>
        <authorList>
            <person name="Kim W."/>
        </authorList>
    </citation>
    <scope>NUCLEOTIDE SEQUENCE</scope>
    <source>
        <strain evidence="1">CAU 1638</strain>
    </source>
</reference>
<gene>
    <name evidence="1" type="ORF">NM125_02895</name>
</gene>
<protein>
    <submittedName>
        <fullName evidence="1">DUF3095 domain-containing protein</fullName>
    </submittedName>
</protein>
<dbReference type="Pfam" id="PF11294">
    <property type="entry name" value="DUF3095"/>
    <property type="match status" value="1"/>
</dbReference>
<organism evidence="1 2">
    <name type="scientific">Gracilimonas sediminicola</name>
    <dbReference type="NCBI Taxonomy" id="2952158"/>
    <lineage>
        <taxon>Bacteria</taxon>
        <taxon>Pseudomonadati</taxon>
        <taxon>Balneolota</taxon>
        <taxon>Balneolia</taxon>
        <taxon>Balneolales</taxon>
        <taxon>Balneolaceae</taxon>
        <taxon>Gracilimonas</taxon>
    </lineage>
</organism>
<evidence type="ECO:0000313" key="2">
    <source>
        <dbReference type="Proteomes" id="UP001139125"/>
    </source>
</evidence>
<dbReference type="InterPro" id="IPR021445">
    <property type="entry name" value="DUF3095"/>
</dbReference>
<evidence type="ECO:0000313" key="1">
    <source>
        <dbReference type="EMBL" id="MCP9290527.1"/>
    </source>
</evidence>
<accession>A0A9X2L1K1</accession>
<comment type="caution">
    <text evidence="1">The sequence shown here is derived from an EMBL/GenBank/DDBJ whole genome shotgun (WGS) entry which is preliminary data.</text>
</comment>
<name>A0A9X2L1K1_9BACT</name>
<proteinExistence type="predicted"/>
<sequence>MNAQEFYEKLNTVFSFREVSDHSLYTPLPDDWYIALADVRGSTDAIRLGKYKEVNMAGASIIAALNNLYKKEDLLPYLFGGDGSLIALPNKKIEKVKGVLAFCRKAVKDAYGLEMAIGIIQVKEIREMGHDVSVARLALSEYLDQTIFWGTGVTFAEQLIKQEDRLKDTDPVEADFTGLECRWSQVPSDKDEVAAYIIQSFKKDDERSAEIYEQCFEKIEEIYGTEDSFHPLREDDLQMTTNPLLLGVEWKLRTQPPSLFKKLKHIGMMIFQLVTGLYLMKFKKKTSATNWGNYKPDLVRHADYKKFGDGLRFVASGTIQQRMEMTEFLEGLFNEGSVVYGVHASFAAMVTCYVRSYQSNHIHFVDGTEGGYAKASQELKSRRAQLEAQVH</sequence>
<keyword evidence="2" id="KW-1185">Reference proteome</keyword>
<dbReference type="Proteomes" id="UP001139125">
    <property type="component" value="Unassembled WGS sequence"/>
</dbReference>
<dbReference type="RefSeq" id="WP_255132683.1">
    <property type="nucleotide sequence ID" value="NZ_JANDBC010000001.1"/>
</dbReference>
<dbReference type="EMBL" id="JANDBC010000001">
    <property type="protein sequence ID" value="MCP9290527.1"/>
    <property type="molecule type" value="Genomic_DNA"/>
</dbReference>
<dbReference type="AlphaFoldDB" id="A0A9X2L1K1"/>